<dbReference type="PANTHER" id="PTHR43479:SF11">
    <property type="entry name" value="ACREF_ENVCD OPERON REPRESSOR-RELATED"/>
    <property type="match status" value="1"/>
</dbReference>
<evidence type="ECO:0000313" key="6">
    <source>
        <dbReference type="Proteomes" id="UP000626844"/>
    </source>
</evidence>
<dbReference type="InterPro" id="IPR050624">
    <property type="entry name" value="HTH-type_Tx_Regulator"/>
</dbReference>
<keyword evidence="2 3" id="KW-0238">DNA-binding</keyword>
<comment type="caution">
    <text evidence="5">The sequence shown here is derived from an EMBL/GenBank/DDBJ whole genome shotgun (WGS) entry which is preliminary data.</text>
</comment>
<protein>
    <submittedName>
        <fullName evidence="5">TetR/AcrR family transcriptional regulator</fullName>
    </submittedName>
</protein>
<dbReference type="InterPro" id="IPR009057">
    <property type="entry name" value="Homeodomain-like_sf"/>
</dbReference>
<evidence type="ECO:0000256" key="2">
    <source>
        <dbReference type="ARBA" id="ARBA00023125"/>
    </source>
</evidence>
<name>A0A926NG92_9BACI</name>
<reference evidence="5" key="1">
    <citation type="submission" date="2020-09" db="EMBL/GenBank/DDBJ databases">
        <title>A novel bacterium of genus Bacillus, isolated from South China Sea.</title>
        <authorList>
            <person name="Huang H."/>
            <person name="Mo K."/>
            <person name="Hu Y."/>
        </authorList>
    </citation>
    <scope>NUCLEOTIDE SEQUENCE</scope>
    <source>
        <strain evidence="5">IB182487</strain>
    </source>
</reference>
<dbReference type="PRINTS" id="PR00455">
    <property type="entry name" value="HTHTETR"/>
</dbReference>
<dbReference type="InterPro" id="IPR001647">
    <property type="entry name" value="HTH_TetR"/>
</dbReference>
<evidence type="ECO:0000256" key="1">
    <source>
        <dbReference type="ARBA" id="ARBA00022491"/>
    </source>
</evidence>
<organism evidence="5 6">
    <name type="scientific">Metabacillus arenae</name>
    <dbReference type="NCBI Taxonomy" id="2771434"/>
    <lineage>
        <taxon>Bacteria</taxon>
        <taxon>Bacillati</taxon>
        <taxon>Bacillota</taxon>
        <taxon>Bacilli</taxon>
        <taxon>Bacillales</taxon>
        <taxon>Bacillaceae</taxon>
        <taxon>Metabacillus</taxon>
    </lineage>
</organism>
<dbReference type="RefSeq" id="WP_191157679.1">
    <property type="nucleotide sequence ID" value="NZ_JACXAI010000007.1"/>
</dbReference>
<accession>A0A926NG92</accession>
<dbReference type="GO" id="GO:0003677">
    <property type="term" value="F:DNA binding"/>
    <property type="evidence" value="ECO:0007669"/>
    <property type="project" value="UniProtKB-UniRule"/>
</dbReference>
<dbReference type="PANTHER" id="PTHR43479">
    <property type="entry name" value="ACREF/ENVCD OPERON REPRESSOR-RELATED"/>
    <property type="match status" value="1"/>
</dbReference>
<dbReference type="EMBL" id="JACXAI010000007">
    <property type="protein sequence ID" value="MBD1380250.1"/>
    <property type="molecule type" value="Genomic_DNA"/>
</dbReference>
<gene>
    <name evidence="5" type="ORF">IC621_08405</name>
</gene>
<feature type="domain" description="HTH tetR-type" evidence="4">
    <location>
        <begin position="10"/>
        <end position="70"/>
    </location>
</feature>
<sequence length="204" mass="23404">MPQFSQAEKEKINEQLLIVAKQLFSSKGIKKTSLEELTSTVGIAKSSFYVFYESKEALYLELLDQEGPGIEESVWGVVNQKTSIQEKIKAYLHEMVHELDSNPLMKRLQTHPEELQIVARKVTPEFLQKKTERNVLPLLRFIDQQKEAGELIEEDSSVIMGFMRAAMTISWHKKDIGTDLYSKVENMMFDAVSSYLVTPKSLKE</sequence>
<dbReference type="AlphaFoldDB" id="A0A926NG92"/>
<dbReference type="Gene3D" id="1.10.357.10">
    <property type="entry name" value="Tetracycline Repressor, domain 2"/>
    <property type="match status" value="1"/>
</dbReference>
<evidence type="ECO:0000256" key="3">
    <source>
        <dbReference type="PROSITE-ProRule" id="PRU00335"/>
    </source>
</evidence>
<keyword evidence="1" id="KW-0678">Repressor</keyword>
<keyword evidence="6" id="KW-1185">Reference proteome</keyword>
<feature type="DNA-binding region" description="H-T-H motif" evidence="3">
    <location>
        <begin position="33"/>
        <end position="52"/>
    </location>
</feature>
<dbReference type="SUPFAM" id="SSF46689">
    <property type="entry name" value="Homeodomain-like"/>
    <property type="match status" value="1"/>
</dbReference>
<dbReference type="Proteomes" id="UP000626844">
    <property type="component" value="Unassembled WGS sequence"/>
</dbReference>
<dbReference type="Pfam" id="PF00440">
    <property type="entry name" value="TetR_N"/>
    <property type="match status" value="1"/>
</dbReference>
<dbReference type="PROSITE" id="PS50977">
    <property type="entry name" value="HTH_TETR_2"/>
    <property type="match status" value="1"/>
</dbReference>
<proteinExistence type="predicted"/>
<evidence type="ECO:0000313" key="5">
    <source>
        <dbReference type="EMBL" id="MBD1380250.1"/>
    </source>
</evidence>
<evidence type="ECO:0000259" key="4">
    <source>
        <dbReference type="PROSITE" id="PS50977"/>
    </source>
</evidence>